<dbReference type="GeneID" id="71985832"/>
<gene>
    <name evidence="1" type="ORF">CLAFUR5_05954</name>
</gene>
<keyword evidence="2" id="KW-1185">Reference proteome</keyword>
<evidence type="ECO:0000313" key="1">
    <source>
        <dbReference type="EMBL" id="UJO17286.1"/>
    </source>
</evidence>
<protein>
    <submittedName>
        <fullName evidence="1">Uncharacterized protein</fullName>
    </submittedName>
</protein>
<dbReference type="AlphaFoldDB" id="A0A9Q8LGM9"/>
<proteinExistence type="predicted"/>
<organism evidence="1 2">
    <name type="scientific">Passalora fulva</name>
    <name type="common">Tomato leaf mold</name>
    <name type="synonym">Cladosporium fulvum</name>
    <dbReference type="NCBI Taxonomy" id="5499"/>
    <lineage>
        <taxon>Eukaryota</taxon>
        <taxon>Fungi</taxon>
        <taxon>Dikarya</taxon>
        <taxon>Ascomycota</taxon>
        <taxon>Pezizomycotina</taxon>
        <taxon>Dothideomycetes</taxon>
        <taxon>Dothideomycetidae</taxon>
        <taxon>Mycosphaerellales</taxon>
        <taxon>Mycosphaerellaceae</taxon>
        <taxon>Fulvia</taxon>
    </lineage>
</organism>
<reference evidence="1" key="2">
    <citation type="journal article" date="2022" name="Microb. Genom.">
        <title>A chromosome-scale genome assembly of the tomato pathogen Cladosporium fulvum reveals a compartmentalized genome architecture and the presence of a dispensable chromosome.</title>
        <authorList>
            <person name="Zaccaron A.Z."/>
            <person name="Chen L.H."/>
            <person name="Samaras A."/>
            <person name="Stergiopoulos I."/>
        </authorList>
    </citation>
    <scope>NUCLEOTIDE SEQUENCE</scope>
    <source>
        <strain evidence="1">Race5_Kim</strain>
    </source>
</reference>
<dbReference type="RefSeq" id="XP_047761652.1">
    <property type="nucleotide sequence ID" value="XM_047905102.1"/>
</dbReference>
<reference evidence="1" key="1">
    <citation type="submission" date="2021-12" db="EMBL/GenBank/DDBJ databases">
        <authorList>
            <person name="Zaccaron A."/>
            <person name="Stergiopoulos I."/>
        </authorList>
    </citation>
    <scope>NUCLEOTIDE SEQUENCE</scope>
    <source>
        <strain evidence="1">Race5_Kim</strain>
    </source>
</reference>
<dbReference type="Proteomes" id="UP000756132">
    <property type="component" value="Chromosome 5"/>
</dbReference>
<evidence type="ECO:0000313" key="2">
    <source>
        <dbReference type="Proteomes" id="UP000756132"/>
    </source>
</evidence>
<accession>A0A9Q8LGM9</accession>
<sequence>MYLHMDSAGVRLRSYARGKVSRVAPVNRNLIRAQWHYAWDQQVMLRSALTGNDKLGNQCIGLAYTLQRMLPMPELEERSGTEARNYCRARRVAAGTIEVLEGLYAAGIQYSTRTQPIEMVEVDTILPSTTTLFWEAYPLRKEAIPLKINLLLSARNALGGILGDTVQILLFNRSQHSMSTLLQTTRTVIQRLDDWGNELPKELRRVPEMPIASFDLQWVNLVYNAAGYRFD</sequence>
<name>A0A9Q8LGM9_PASFU</name>
<dbReference type="EMBL" id="CP090167">
    <property type="protein sequence ID" value="UJO17286.1"/>
    <property type="molecule type" value="Genomic_DNA"/>
</dbReference>
<dbReference type="KEGG" id="ffu:CLAFUR5_05954"/>